<reference evidence="2" key="2">
    <citation type="submission" date="2014-03" db="EMBL/GenBank/DDBJ databases">
        <title>Candidatus Competibacter-lineage genomes retrieved from metagenomes reveal functional metabolic diversity.</title>
        <authorList>
            <person name="McIlroy S.J."/>
            <person name="Albertsen M."/>
            <person name="Andresen E.K."/>
            <person name="Saunders A.M."/>
            <person name="Kristiansen R."/>
            <person name="Stokholm-Bjerregaard M."/>
            <person name="Nielsen K.L."/>
            <person name="Nielsen P.H."/>
        </authorList>
    </citation>
    <scope>NUCLEOTIDE SEQUENCE</scope>
    <source>
        <strain evidence="2">Run_A_D11</strain>
    </source>
</reference>
<feature type="region of interest" description="Disordered" evidence="1">
    <location>
        <begin position="1"/>
        <end position="29"/>
    </location>
</feature>
<evidence type="ECO:0000313" key="2">
    <source>
        <dbReference type="EMBL" id="CDI02531.1"/>
    </source>
</evidence>
<name>W6M408_9GAMM</name>
<organism evidence="2 3">
    <name type="scientific">Candidatus Competibacter denitrificans Run_A_D11</name>
    <dbReference type="NCBI Taxonomy" id="1400863"/>
    <lineage>
        <taxon>Bacteria</taxon>
        <taxon>Pseudomonadati</taxon>
        <taxon>Pseudomonadota</taxon>
        <taxon>Gammaproteobacteria</taxon>
        <taxon>Candidatus Competibacteraceae</taxon>
        <taxon>Candidatus Competibacter</taxon>
    </lineage>
</organism>
<dbReference type="AlphaFoldDB" id="W6M408"/>
<dbReference type="Proteomes" id="UP000035760">
    <property type="component" value="Unassembled WGS sequence"/>
</dbReference>
<sequence>MGGFHGDRPNEPPRQETATRQYAQRDEYQKKGVPFHPAMITVLRLPATYESIFKGAESSKLRLPKMKLQPEQSVACAEGKAKGFLKKCTVYAEV</sequence>
<proteinExistence type="predicted"/>
<dbReference type="STRING" id="1400863.BN873_330008"/>
<protein>
    <submittedName>
        <fullName evidence="2">Uncharacterized protein</fullName>
    </submittedName>
</protein>
<comment type="caution">
    <text evidence="2">The sequence shown here is derived from an EMBL/GenBank/DDBJ whole genome shotgun (WGS) entry which is preliminary data.</text>
</comment>
<evidence type="ECO:0000313" key="3">
    <source>
        <dbReference type="Proteomes" id="UP000035760"/>
    </source>
</evidence>
<evidence type="ECO:0000256" key="1">
    <source>
        <dbReference type="SAM" id="MobiDB-lite"/>
    </source>
</evidence>
<accession>W6M408</accession>
<reference evidence="2" key="1">
    <citation type="submission" date="2013-07" db="EMBL/GenBank/DDBJ databases">
        <authorList>
            <person name="McIlroy S."/>
        </authorList>
    </citation>
    <scope>NUCLEOTIDE SEQUENCE [LARGE SCALE GENOMIC DNA]</scope>
    <source>
        <strain evidence="2">Run_A_D11</strain>
    </source>
</reference>
<keyword evidence="3" id="KW-1185">Reference proteome</keyword>
<gene>
    <name evidence="2" type="ORF">BN873_330008</name>
</gene>
<feature type="compositionally biased region" description="Basic and acidic residues" evidence="1">
    <location>
        <begin position="1"/>
        <end position="14"/>
    </location>
</feature>
<dbReference type="EMBL" id="CBTJ020000040">
    <property type="protein sequence ID" value="CDI02531.1"/>
    <property type="molecule type" value="Genomic_DNA"/>
</dbReference>